<evidence type="ECO:0000313" key="4">
    <source>
        <dbReference type="Proteomes" id="UP000024837"/>
    </source>
</evidence>
<dbReference type="AlphaFoldDB" id="W7HLM8"/>
<dbReference type="PANTHER" id="PTHR42031:SF1">
    <property type="entry name" value="KEY LIME PATHOGENICITY PROTEIN"/>
    <property type="match status" value="1"/>
</dbReference>
<proteinExistence type="predicted"/>
<name>W7HLM8_9PEZI</name>
<dbReference type="OrthoDB" id="5377599at2759"/>
<dbReference type="HOGENOM" id="CLU_446846_0_0_1"/>
<dbReference type="Proteomes" id="UP000024837">
    <property type="component" value="Unassembled WGS sequence"/>
</dbReference>
<protein>
    <recommendedName>
        <fullName evidence="2">DUF7896 domain-containing protein</fullName>
    </recommendedName>
</protein>
<evidence type="ECO:0000256" key="1">
    <source>
        <dbReference type="SAM" id="MobiDB-lite"/>
    </source>
</evidence>
<feature type="compositionally biased region" description="Low complexity" evidence="1">
    <location>
        <begin position="280"/>
        <end position="289"/>
    </location>
</feature>
<organism evidence="3 4">
    <name type="scientific">Drechslerella stenobrocha 248</name>
    <dbReference type="NCBI Taxonomy" id="1043628"/>
    <lineage>
        <taxon>Eukaryota</taxon>
        <taxon>Fungi</taxon>
        <taxon>Dikarya</taxon>
        <taxon>Ascomycota</taxon>
        <taxon>Pezizomycotina</taxon>
        <taxon>Orbiliomycetes</taxon>
        <taxon>Orbiliales</taxon>
        <taxon>Orbiliaceae</taxon>
        <taxon>Drechslerella</taxon>
    </lineage>
</organism>
<dbReference type="PANTHER" id="PTHR42031">
    <property type="entry name" value="KEY LIME PATHOGENICITY PROTEIN"/>
    <property type="match status" value="1"/>
</dbReference>
<dbReference type="InterPro" id="IPR057218">
    <property type="entry name" value="DUF7896"/>
</dbReference>
<feature type="region of interest" description="Disordered" evidence="1">
    <location>
        <begin position="435"/>
        <end position="477"/>
    </location>
</feature>
<feature type="compositionally biased region" description="Polar residues" evidence="1">
    <location>
        <begin position="188"/>
        <end position="218"/>
    </location>
</feature>
<feature type="region of interest" description="Disordered" evidence="1">
    <location>
        <begin position="272"/>
        <end position="300"/>
    </location>
</feature>
<feature type="compositionally biased region" description="Polar residues" evidence="1">
    <location>
        <begin position="134"/>
        <end position="178"/>
    </location>
</feature>
<reference evidence="3 4" key="1">
    <citation type="submission" date="2013-05" db="EMBL/GenBank/DDBJ databases">
        <title>Drechslerella stenobrocha genome reveals carnivorous origination and mechanical trapping mechanism of predatory fungi.</title>
        <authorList>
            <person name="Liu X."/>
            <person name="Zhang W."/>
            <person name="Liu K."/>
        </authorList>
    </citation>
    <scope>NUCLEOTIDE SEQUENCE [LARGE SCALE GENOMIC DNA]</scope>
    <source>
        <strain evidence="3 4">248</strain>
    </source>
</reference>
<dbReference type="EMBL" id="KI966433">
    <property type="protein sequence ID" value="EWC44911.1"/>
    <property type="molecule type" value="Genomic_DNA"/>
</dbReference>
<feature type="region of interest" description="Disordered" evidence="1">
    <location>
        <begin position="134"/>
        <end position="236"/>
    </location>
</feature>
<dbReference type="Pfam" id="PF25438">
    <property type="entry name" value="DUF7896"/>
    <property type="match status" value="1"/>
</dbReference>
<accession>W7HLM8</accession>
<gene>
    <name evidence="3" type="ORF">DRE_00970</name>
</gene>
<evidence type="ECO:0000313" key="3">
    <source>
        <dbReference type="EMBL" id="EWC44911.1"/>
    </source>
</evidence>
<keyword evidence="4" id="KW-1185">Reference proteome</keyword>
<sequence length="615" mass="67927">MDTPSGAAHDPVRQQFLRHLHEYLSQITKEAIQENGSNFDKQKRNDRFYSSLKYLADYVVRFNDKREKTRESASASRAAAAEYAPAKASAAPSNASMHMQPAGSVALQNSELGTLLPVSLPKDRGFPETRITQESITGMSSGAGSRQSVSPTVSLEASFSSMPSLQGGRTHSSDSASILSAPRPPAITNPSNNGDSLNKNAPNSHSFLQSNPTNTTANFGFAARQRGPAPPMPPLQAAAISTTAGIEATLVVANDLINPRRDVMMTSAHAQPQFSGTAPNNNDSADNASGSRKRKRQKKQWCPFCNDHKEGFRGPHELSRHMNIQHQTKKTVYIVCDDSIDKNMSMFKDCKHCSRRKIYGQDYNAACHLRRAHFNKRLKTDTPEEREFKQLHPDFPPMEELRPWLRKCLVDVSKLKEKKYIDNQDEAILKIEPAVKHDELSSSDQEQDHFMSDDEGQPDGPATPPPEPQSEPETQNITPEVTMGDSMLQNSLIDFDFDFSFDSTGAFENTTQNGEFIFNSQPAAPSHPQPSATPRTNDTSNIFAAQWQLMGIQPTQIGAGKVPDFIDPRAMYGMSYDMHQFNGNSVEVPGAGEVASLDNFDIDQFLHGAIMNSHD</sequence>
<evidence type="ECO:0000259" key="2">
    <source>
        <dbReference type="Pfam" id="PF25438"/>
    </source>
</evidence>
<feature type="compositionally biased region" description="Basic and acidic residues" evidence="1">
    <location>
        <begin position="435"/>
        <end position="452"/>
    </location>
</feature>
<feature type="domain" description="DUF7896" evidence="2">
    <location>
        <begin position="332"/>
        <end position="407"/>
    </location>
</feature>